<keyword evidence="2" id="KW-1185">Reference proteome</keyword>
<sequence length="167" mass="18697">MSHDGDKWVSRFTFHTPDTGTSHIRADAEQLSDHSDHLESIYHARILSLYRNTYVASKASFVSIIQQITDLPETKHRHIELKLANRARGRWRLAACDLKPQGLAHTDRIKAVPVRVHRDKFSVIPAGFSPIGPVGNISGFERPKSGFVNIVREPEGAPDPYRPAAVT</sequence>
<evidence type="ECO:0000313" key="2">
    <source>
        <dbReference type="Proteomes" id="UP000299102"/>
    </source>
</evidence>
<gene>
    <name evidence="1" type="ORF">EVAR_31910_1</name>
</gene>
<comment type="caution">
    <text evidence="1">The sequence shown here is derived from an EMBL/GenBank/DDBJ whole genome shotgun (WGS) entry which is preliminary data.</text>
</comment>
<accession>A0A4C1XMW8</accession>
<proteinExistence type="predicted"/>
<protein>
    <submittedName>
        <fullName evidence="1">Uncharacterized protein</fullName>
    </submittedName>
</protein>
<reference evidence="1 2" key="1">
    <citation type="journal article" date="2019" name="Commun. Biol.">
        <title>The bagworm genome reveals a unique fibroin gene that provides high tensile strength.</title>
        <authorList>
            <person name="Kono N."/>
            <person name="Nakamura H."/>
            <person name="Ohtoshi R."/>
            <person name="Tomita M."/>
            <person name="Numata K."/>
            <person name="Arakawa K."/>
        </authorList>
    </citation>
    <scope>NUCLEOTIDE SEQUENCE [LARGE SCALE GENOMIC DNA]</scope>
</reference>
<evidence type="ECO:0000313" key="1">
    <source>
        <dbReference type="EMBL" id="GBP64788.1"/>
    </source>
</evidence>
<dbReference type="AlphaFoldDB" id="A0A4C1XMW8"/>
<name>A0A4C1XMW8_EUMVA</name>
<dbReference type="EMBL" id="BGZK01000909">
    <property type="protein sequence ID" value="GBP64788.1"/>
    <property type="molecule type" value="Genomic_DNA"/>
</dbReference>
<dbReference type="Proteomes" id="UP000299102">
    <property type="component" value="Unassembled WGS sequence"/>
</dbReference>
<organism evidence="1 2">
    <name type="scientific">Eumeta variegata</name>
    <name type="common">Bagworm moth</name>
    <name type="synonym">Eumeta japonica</name>
    <dbReference type="NCBI Taxonomy" id="151549"/>
    <lineage>
        <taxon>Eukaryota</taxon>
        <taxon>Metazoa</taxon>
        <taxon>Ecdysozoa</taxon>
        <taxon>Arthropoda</taxon>
        <taxon>Hexapoda</taxon>
        <taxon>Insecta</taxon>
        <taxon>Pterygota</taxon>
        <taxon>Neoptera</taxon>
        <taxon>Endopterygota</taxon>
        <taxon>Lepidoptera</taxon>
        <taxon>Glossata</taxon>
        <taxon>Ditrysia</taxon>
        <taxon>Tineoidea</taxon>
        <taxon>Psychidae</taxon>
        <taxon>Oiketicinae</taxon>
        <taxon>Eumeta</taxon>
    </lineage>
</organism>